<dbReference type="PROSITE" id="PS51747">
    <property type="entry name" value="CYT_DCMP_DEAMINASES_2"/>
    <property type="match status" value="1"/>
</dbReference>
<name>A0ABT3BRU6_9PSED</name>
<dbReference type="EMBL" id="JAOXML010000002">
    <property type="protein sequence ID" value="MCV4375565.1"/>
    <property type="molecule type" value="Genomic_DNA"/>
</dbReference>
<gene>
    <name evidence="4" type="ORF">OH718_03045</name>
</gene>
<comment type="caution">
    <text evidence="4">The sequence shown here is derived from an EMBL/GenBank/DDBJ whole genome shotgun (WGS) entry which is preliminary data.</text>
</comment>
<evidence type="ECO:0000313" key="4">
    <source>
        <dbReference type="EMBL" id="MCV4375565.1"/>
    </source>
</evidence>
<organism evidence="4 5">
    <name type="scientific">Pseudomonas capsici</name>
    <dbReference type="NCBI Taxonomy" id="2810614"/>
    <lineage>
        <taxon>Bacteria</taxon>
        <taxon>Pseudomonadati</taxon>
        <taxon>Pseudomonadota</taxon>
        <taxon>Gammaproteobacteria</taxon>
        <taxon>Pseudomonadales</taxon>
        <taxon>Pseudomonadaceae</taxon>
        <taxon>Pseudomonas</taxon>
    </lineage>
</organism>
<proteinExistence type="predicted"/>
<dbReference type="Pfam" id="PF14439">
    <property type="entry name" value="Bd3614-deam"/>
    <property type="match status" value="1"/>
</dbReference>
<dbReference type="InterPro" id="IPR016192">
    <property type="entry name" value="APOBEC/CMP_deaminase_Zn-bd"/>
</dbReference>
<keyword evidence="2" id="KW-0862">Zinc</keyword>
<dbReference type="SUPFAM" id="SSF53927">
    <property type="entry name" value="Cytidine deaminase-like"/>
    <property type="match status" value="1"/>
</dbReference>
<dbReference type="Gene3D" id="3.40.140.10">
    <property type="entry name" value="Cytidine Deaminase, domain 2"/>
    <property type="match status" value="1"/>
</dbReference>
<keyword evidence="1" id="KW-0479">Metal-binding</keyword>
<keyword evidence="5" id="KW-1185">Reference proteome</keyword>
<dbReference type="PROSITE" id="PS00903">
    <property type="entry name" value="CYT_DCMP_DEAMINASES_1"/>
    <property type="match status" value="1"/>
</dbReference>
<evidence type="ECO:0000256" key="2">
    <source>
        <dbReference type="ARBA" id="ARBA00022833"/>
    </source>
</evidence>
<dbReference type="Proteomes" id="UP001207294">
    <property type="component" value="Unassembled WGS sequence"/>
</dbReference>
<evidence type="ECO:0000259" key="3">
    <source>
        <dbReference type="PROSITE" id="PS51747"/>
    </source>
</evidence>
<feature type="domain" description="CMP/dCMP-type deaminase" evidence="3">
    <location>
        <begin position="205"/>
        <end position="338"/>
    </location>
</feature>
<protein>
    <recommendedName>
        <fullName evidence="3">CMP/dCMP-type deaminase domain-containing protein</fullName>
    </recommendedName>
</protein>
<reference evidence="4 5" key="1">
    <citation type="submission" date="2022-10" db="EMBL/GenBank/DDBJ databases">
        <title>Characterization of Pseudomonas capsici strains from pepper and tomato in Georgia.</title>
        <authorList>
            <person name="Zhao M."/>
            <person name="Dutta B."/>
        </authorList>
    </citation>
    <scope>NUCLEOTIDE SEQUENCE [LARGE SCALE GENOMIC DNA]</scope>
    <source>
        <strain evidence="4 5">Pc20-5</strain>
    </source>
</reference>
<dbReference type="InterPro" id="IPR016193">
    <property type="entry name" value="Cytidine_deaminase-like"/>
</dbReference>
<dbReference type="InterPro" id="IPR002125">
    <property type="entry name" value="CMP_dCMP_dom"/>
</dbReference>
<evidence type="ECO:0000256" key="1">
    <source>
        <dbReference type="ARBA" id="ARBA00022723"/>
    </source>
</evidence>
<accession>A0ABT3BRU6</accession>
<dbReference type="InterPro" id="IPR025853">
    <property type="entry name" value="NH3ase_Bd3614-like"/>
</dbReference>
<dbReference type="RefSeq" id="WP_205417617.1">
    <property type="nucleotide sequence ID" value="NZ_JAOXMD010000019.1"/>
</dbReference>
<evidence type="ECO:0000313" key="5">
    <source>
        <dbReference type="Proteomes" id="UP001207294"/>
    </source>
</evidence>
<sequence>MDVSRYILLLALMEKNRTGKDLAYLVSNEKIIAKGVKGDKGYEEPIVNMLHNHPSHKGTIFATYTPTDMCLGLVWQKNLRKVIYAENFSPKIITLKDDVFRSPQPLKVEKPFEVASRIRNRNEKNLKIKLNTFPATQSLLNEWSNLFNDKKTELSPEAEAIYGTYFHCTDIYKNRVSKVDEITMLTRIASSLPLQEGNCITSDDKKDRLWMKIAYALAGAALPDQRQNDKEPPLPHGHNVAALMVDSTDLVIGWGVNIKDLNGCFHAETSMLLAYLIKNNTDALPHNIRIYSTLAPCHMCAGLITTLGMNVPVVVGHMDPRIKDSTLDKKKNGSIQRMTTMMPITKKPVVERFDPKKGPPPSEHAAWMKKILIEKGRFPTAADWLDSEHVKDKENKAVTKFLNKNESPKQLFSYNLTSLKELLDDCMGDPGENEILKRGIALIEKIKTSGLIR</sequence>